<dbReference type="Proteomes" id="UP000824200">
    <property type="component" value="Unassembled WGS sequence"/>
</dbReference>
<dbReference type="AlphaFoldDB" id="A0A9D1J7R9"/>
<dbReference type="CDD" id="cd02042">
    <property type="entry name" value="ParAB_family"/>
    <property type="match status" value="1"/>
</dbReference>
<name>A0A9D1J7R9_9BACT</name>
<comment type="caution">
    <text evidence="2">The sequence shown here is derived from an EMBL/GenBank/DDBJ whole genome shotgun (WGS) entry which is preliminary data.</text>
</comment>
<accession>A0A9D1J7R9</accession>
<dbReference type="InterPro" id="IPR027417">
    <property type="entry name" value="P-loop_NTPase"/>
</dbReference>
<dbReference type="PANTHER" id="PTHR13696">
    <property type="entry name" value="P-LOOP CONTAINING NUCLEOSIDE TRIPHOSPHATE HYDROLASE"/>
    <property type="match status" value="1"/>
</dbReference>
<evidence type="ECO:0000313" key="2">
    <source>
        <dbReference type="EMBL" id="HIR65660.1"/>
    </source>
</evidence>
<dbReference type="FunFam" id="3.40.50.300:FF:000285">
    <property type="entry name" value="Sporulation initiation inhibitor Soj"/>
    <property type="match status" value="1"/>
</dbReference>
<dbReference type="EMBL" id="DVHL01000016">
    <property type="protein sequence ID" value="HIR65660.1"/>
    <property type="molecule type" value="Genomic_DNA"/>
</dbReference>
<reference evidence="2" key="2">
    <citation type="journal article" date="2021" name="PeerJ">
        <title>Extensive microbial diversity within the chicken gut microbiome revealed by metagenomics and culture.</title>
        <authorList>
            <person name="Gilroy R."/>
            <person name="Ravi A."/>
            <person name="Getino M."/>
            <person name="Pursley I."/>
            <person name="Horton D.L."/>
            <person name="Alikhan N.F."/>
            <person name="Baker D."/>
            <person name="Gharbi K."/>
            <person name="Hall N."/>
            <person name="Watson M."/>
            <person name="Adriaenssens E.M."/>
            <person name="Foster-Nyarko E."/>
            <person name="Jarju S."/>
            <person name="Secka A."/>
            <person name="Antonio M."/>
            <person name="Oren A."/>
            <person name="Chaudhuri R.R."/>
            <person name="La Ragione R."/>
            <person name="Hildebrand F."/>
            <person name="Pallen M.J."/>
        </authorList>
    </citation>
    <scope>NUCLEOTIDE SEQUENCE</scope>
    <source>
        <strain evidence="2">CHK121-14286</strain>
    </source>
</reference>
<proteinExistence type="predicted"/>
<dbReference type="PANTHER" id="PTHR13696:SF52">
    <property type="entry name" value="PARA FAMILY PROTEIN CT_582"/>
    <property type="match status" value="1"/>
</dbReference>
<gene>
    <name evidence="2" type="ORF">IAC95_02065</name>
</gene>
<dbReference type="InterPro" id="IPR025669">
    <property type="entry name" value="AAA_dom"/>
</dbReference>
<reference evidence="2" key="1">
    <citation type="submission" date="2020-10" db="EMBL/GenBank/DDBJ databases">
        <authorList>
            <person name="Gilroy R."/>
        </authorList>
    </citation>
    <scope>NUCLEOTIDE SEQUENCE</scope>
    <source>
        <strain evidence="2">CHK121-14286</strain>
    </source>
</reference>
<evidence type="ECO:0000259" key="1">
    <source>
        <dbReference type="Pfam" id="PF13614"/>
    </source>
</evidence>
<protein>
    <submittedName>
        <fullName evidence="2">ParA family protein</fullName>
    </submittedName>
</protein>
<sequence>MGKIIAFSNQKGGVGKTTTAINLSTYVAMAGKKVLLVDFDPQGNATSGFGFEKNQLEHTCYDVLMEDCAAQEAILPTMVENLSMLPCNMDLAAAEADLVNMMARESALKRALAPVKDNYEYIFIDCPPSLGLITLNALVASDAVIIPIQSEFFALEGLSQLMHTIKLVKQRLNSALKINGVVLTMYDVRTTMSKQVTAEIYKYFGDTIYTVPVPRNVKLVESPSFGVPIPLHAPRCSGAVAYEALAKQFLEREEK</sequence>
<evidence type="ECO:0000313" key="3">
    <source>
        <dbReference type="Proteomes" id="UP000824200"/>
    </source>
</evidence>
<feature type="domain" description="AAA" evidence="1">
    <location>
        <begin position="3"/>
        <end position="178"/>
    </location>
</feature>
<organism evidence="2 3">
    <name type="scientific">Candidatus Fimimonas gallinarum</name>
    <dbReference type="NCBI Taxonomy" id="2840821"/>
    <lineage>
        <taxon>Bacteria</taxon>
        <taxon>Pseudomonadati</taxon>
        <taxon>Myxococcota</taxon>
        <taxon>Myxococcia</taxon>
        <taxon>Myxococcales</taxon>
        <taxon>Cystobacterineae</taxon>
        <taxon>Myxococcaceae</taxon>
        <taxon>Myxococcaceae incertae sedis</taxon>
        <taxon>Candidatus Fimimonas</taxon>
    </lineage>
</organism>
<dbReference type="InterPro" id="IPR050678">
    <property type="entry name" value="DNA_Partitioning_ATPase"/>
</dbReference>
<dbReference type="Pfam" id="PF13614">
    <property type="entry name" value="AAA_31"/>
    <property type="match status" value="1"/>
</dbReference>
<dbReference type="Gene3D" id="3.40.50.300">
    <property type="entry name" value="P-loop containing nucleotide triphosphate hydrolases"/>
    <property type="match status" value="1"/>
</dbReference>
<dbReference type="SUPFAM" id="SSF52540">
    <property type="entry name" value="P-loop containing nucleoside triphosphate hydrolases"/>
    <property type="match status" value="1"/>
</dbReference>